<dbReference type="InterPro" id="IPR000326">
    <property type="entry name" value="PAP2/HPO"/>
</dbReference>
<name>A0A1H7RTI3_AQUAM</name>
<dbReference type="Pfam" id="PF01569">
    <property type="entry name" value="PAP2"/>
    <property type="match status" value="1"/>
</dbReference>
<evidence type="ECO:0000313" key="4">
    <source>
        <dbReference type="EMBL" id="SEL63542.1"/>
    </source>
</evidence>
<feature type="chain" id="PRO_5011657169" evidence="2">
    <location>
        <begin position="19"/>
        <end position="303"/>
    </location>
</feature>
<protein>
    <submittedName>
        <fullName evidence="4">Membrane-associated phospholipid phosphatase</fullName>
    </submittedName>
</protein>
<keyword evidence="5" id="KW-1185">Reference proteome</keyword>
<keyword evidence="2" id="KW-0732">Signal</keyword>
<dbReference type="Gene3D" id="1.20.144.10">
    <property type="entry name" value="Phosphatidic acid phosphatase type 2/haloperoxidase"/>
    <property type="match status" value="1"/>
</dbReference>
<feature type="region of interest" description="Disordered" evidence="1">
    <location>
        <begin position="19"/>
        <end position="48"/>
    </location>
</feature>
<feature type="domain" description="Phosphatidic acid phosphatase type 2/haloperoxidase" evidence="3">
    <location>
        <begin position="157"/>
        <end position="268"/>
    </location>
</feature>
<feature type="signal peptide" evidence="2">
    <location>
        <begin position="1"/>
        <end position="18"/>
    </location>
</feature>
<dbReference type="CDD" id="cd01610">
    <property type="entry name" value="PAP2_like"/>
    <property type="match status" value="1"/>
</dbReference>
<dbReference type="RefSeq" id="WP_091409706.1">
    <property type="nucleotide sequence ID" value="NZ_FOAB01000005.1"/>
</dbReference>
<evidence type="ECO:0000256" key="1">
    <source>
        <dbReference type="SAM" id="MobiDB-lite"/>
    </source>
</evidence>
<feature type="compositionally biased region" description="Basic and acidic residues" evidence="1">
    <location>
        <begin position="20"/>
        <end position="48"/>
    </location>
</feature>
<dbReference type="SUPFAM" id="SSF48317">
    <property type="entry name" value="Acid phosphatase/Vanadium-dependent haloperoxidase"/>
    <property type="match status" value="1"/>
</dbReference>
<dbReference type="AlphaFoldDB" id="A0A1H7RTI3"/>
<evidence type="ECO:0000256" key="2">
    <source>
        <dbReference type="SAM" id="SignalP"/>
    </source>
</evidence>
<dbReference type="SMART" id="SM00014">
    <property type="entry name" value="acidPPc"/>
    <property type="match status" value="1"/>
</dbReference>
<gene>
    <name evidence="4" type="ORF">SAMN04487910_2868</name>
</gene>
<sequence length="303" mass="33891">MKYFSLLFVFLLSINTNAQEKSDKNKEEPLPKSIEEEPKENTEDESKKLQSDMTRWQMLKYDGVSAFGGIKNAYTQPFRWKGKDWATFGGIVAGTALLYLIDEPANDFFTDQEEDIPDFVKETGFRFGKPLVNYGLTTGIYAFGLITKNEKVRKTGVLLIASATAGGIIQTVSKTLAGRARPYTGKGKDAFKFYSSEADYHSFPSGHAILSFTTAYAISKQFENPYVKGGIYALGLISPISRLWQGAHWLTDVTLGVVLSVVIVDGIDNYLNKKERYVYNSRKFKIKWDLTLGAGQLGVIGRF</sequence>
<accession>A0A1H7RTI3</accession>
<dbReference type="OrthoDB" id="9773582at2"/>
<organism evidence="4 5">
    <name type="scientific">Aquimarina amphilecti</name>
    <dbReference type="NCBI Taxonomy" id="1038014"/>
    <lineage>
        <taxon>Bacteria</taxon>
        <taxon>Pseudomonadati</taxon>
        <taxon>Bacteroidota</taxon>
        <taxon>Flavobacteriia</taxon>
        <taxon>Flavobacteriales</taxon>
        <taxon>Flavobacteriaceae</taxon>
        <taxon>Aquimarina</taxon>
    </lineage>
</organism>
<evidence type="ECO:0000259" key="3">
    <source>
        <dbReference type="SMART" id="SM00014"/>
    </source>
</evidence>
<dbReference type="EMBL" id="FOAB01000005">
    <property type="protein sequence ID" value="SEL63542.1"/>
    <property type="molecule type" value="Genomic_DNA"/>
</dbReference>
<dbReference type="Proteomes" id="UP000198521">
    <property type="component" value="Unassembled WGS sequence"/>
</dbReference>
<reference evidence="4 5" key="1">
    <citation type="submission" date="2016-10" db="EMBL/GenBank/DDBJ databases">
        <authorList>
            <person name="de Groot N.N."/>
        </authorList>
    </citation>
    <scope>NUCLEOTIDE SEQUENCE [LARGE SCALE GENOMIC DNA]</scope>
    <source>
        <strain evidence="4 5">DSM 25232</strain>
    </source>
</reference>
<dbReference type="PANTHER" id="PTHR14969:SF13">
    <property type="entry name" value="AT30094P"/>
    <property type="match status" value="1"/>
</dbReference>
<dbReference type="InterPro" id="IPR036938">
    <property type="entry name" value="PAP2/HPO_sf"/>
</dbReference>
<dbReference type="PANTHER" id="PTHR14969">
    <property type="entry name" value="SPHINGOSINE-1-PHOSPHATE PHOSPHOHYDROLASE"/>
    <property type="match status" value="1"/>
</dbReference>
<evidence type="ECO:0000313" key="5">
    <source>
        <dbReference type="Proteomes" id="UP000198521"/>
    </source>
</evidence>
<dbReference type="STRING" id="1038014.SAMN04487910_2868"/>
<proteinExistence type="predicted"/>